<dbReference type="InterPro" id="IPR002478">
    <property type="entry name" value="PUA"/>
</dbReference>
<sequence>MRLGISVARPNLVSLGTCFGKFSKSGKFKLHITALDYLAQYAKFKVWIKPNGEMPFLYGNHVLKAHLGRITEDTPEHQGVVVFSMSDVPLGFGVTARSTVDTRKLDPTSIIVFHQALTTDDRDGQQSTMATTPYSRWRSLEDDQVNPGLISEILGAATDDLWATAACVDRILHDTDTQQALLLHGISRTDHVVSRCSEILSNGGQGGGESATSNQDQLVQYFKQSPTDAQLCQLRSVLLARLDRLTTFIQLEKAAISDAVGGEDESVDEDMEEWEDDPWAEESPDSPSRPKQPGKLPFNLPAFLLNDLLSSAQDLASYQYFDALHILFERHGLELWPYRFRILDFIPEHAPPLAYRQLLPSLDLTNNSELRWSKRQEQTAVDFSQLPDSRAAIQQAGLALDLPEPRPVPPEEATSEPLSPEQLTQWYTSRVDNIIQTTGMVDVAITLIQHGASQSIPGLDELGEDLSLLSRLVYDATQDPTSPSDWNLDLWRSMSPEAVVAGYLAHSTPESIPGDITRLVIPYLFVLEARAERAGHPDSDLQERMLHEYILSTPLELAASIFAASKPTLPAPQRILRNDVDVAQLALARLYGSDSLDEWPTMSRIFECMPAWETGALDETDEEAADTTLSSLGSFVTPTTTRPKCTPKDLLFFFKPLTVQSLSRALDILDVHLESGEILSRWSVPAPLRWFLQSADDVKEQRAWANRMARRAGGTADPLNTLEDWEWLLDDMLKLTEKSESGIRGAFGLLSREEVLSIFLSGLLSTGKFDIAKSLIRQPHGKMALPMETIEDISLKCSSELYDNASSGNYKVGDMKLAYDCLDILPQSPRVVQEKEFIEATSRICSFHVTSRPGIPISPIEIRLTKDRLSLISRVLSSNGDAYKHTEVMLDLCFKLGFRDDVTAEVKVLAMMADTALQAEDFNRAYDHTQKMVNSIHQLQSENLALTDDTKLKEAIEVCWIACFQLGRQPEYQELPKKMTLLGQALDLCPADKMHDVLTAWRRLQKEDIEARVERLNNRDSSIPQSARVTERHSTFVPRNVASSLRARLQEIHMPSPPLLSTPDAAALASRTFKSVASNFHFSIGQRSQTHASDSHSVLSEGSRRDGASDVSAQASRAISKGIGWLIGVDE</sequence>
<dbReference type="SMART" id="SM00359">
    <property type="entry name" value="PUA"/>
    <property type="match status" value="1"/>
</dbReference>
<dbReference type="InterPro" id="IPR036974">
    <property type="entry name" value="PUA_sf"/>
</dbReference>
<dbReference type="Pfam" id="PF08314">
    <property type="entry name" value="Sec39"/>
    <property type="match status" value="1"/>
</dbReference>
<evidence type="ECO:0000259" key="6">
    <source>
        <dbReference type="SMART" id="SM00359"/>
    </source>
</evidence>
<evidence type="ECO:0000313" key="8">
    <source>
        <dbReference type="Proteomes" id="UP000290288"/>
    </source>
</evidence>
<keyword evidence="3" id="KW-0256">Endoplasmic reticulum</keyword>
<feature type="compositionally biased region" description="Acidic residues" evidence="5">
    <location>
        <begin position="261"/>
        <end position="284"/>
    </location>
</feature>
<feature type="region of interest" description="Disordered" evidence="5">
    <location>
        <begin position="1087"/>
        <end position="1113"/>
    </location>
</feature>
<feature type="domain" description="PUA" evidence="6">
    <location>
        <begin position="44"/>
        <end position="119"/>
    </location>
</feature>
<dbReference type="Gene3D" id="2.30.130.10">
    <property type="entry name" value="PUA domain"/>
    <property type="match status" value="1"/>
</dbReference>
<reference evidence="7 8" key="1">
    <citation type="submission" date="2019-01" db="EMBL/GenBank/DDBJ databases">
        <title>Draft genome sequence of Psathyrella aberdarensis IHI B618.</title>
        <authorList>
            <person name="Buettner E."/>
            <person name="Kellner H."/>
        </authorList>
    </citation>
    <scope>NUCLEOTIDE SEQUENCE [LARGE SCALE GENOMIC DNA]</scope>
    <source>
        <strain evidence="7 8">IHI B618</strain>
    </source>
</reference>
<evidence type="ECO:0000256" key="4">
    <source>
        <dbReference type="ARBA" id="ARBA00022927"/>
    </source>
</evidence>
<dbReference type="EMBL" id="SDEE01000197">
    <property type="protein sequence ID" value="RXW19518.1"/>
    <property type="molecule type" value="Genomic_DNA"/>
</dbReference>
<dbReference type="PROSITE" id="PS50890">
    <property type="entry name" value="PUA"/>
    <property type="match status" value="1"/>
</dbReference>
<dbReference type="STRING" id="2316362.A0A4V1Q3R6"/>
<dbReference type="InterPro" id="IPR040598">
    <property type="entry name" value="NIP7_N"/>
</dbReference>
<dbReference type="GO" id="GO:0070939">
    <property type="term" value="C:Dsl1/NZR complex"/>
    <property type="evidence" value="ECO:0007669"/>
    <property type="project" value="TreeGrafter"/>
</dbReference>
<gene>
    <name evidence="7" type="ORF">EST38_g6339</name>
</gene>
<dbReference type="InterPro" id="IPR013244">
    <property type="entry name" value="Sec39_domain"/>
</dbReference>
<evidence type="ECO:0000313" key="7">
    <source>
        <dbReference type="EMBL" id="RXW19518.1"/>
    </source>
</evidence>
<keyword evidence="4" id="KW-0653">Protein transport</keyword>
<protein>
    <recommendedName>
        <fullName evidence="6">PUA domain-containing protein</fullName>
    </recommendedName>
</protein>
<organism evidence="7 8">
    <name type="scientific">Candolleomyces aberdarensis</name>
    <dbReference type="NCBI Taxonomy" id="2316362"/>
    <lineage>
        <taxon>Eukaryota</taxon>
        <taxon>Fungi</taxon>
        <taxon>Dikarya</taxon>
        <taxon>Basidiomycota</taxon>
        <taxon>Agaricomycotina</taxon>
        <taxon>Agaricomycetes</taxon>
        <taxon>Agaricomycetidae</taxon>
        <taxon>Agaricales</taxon>
        <taxon>Agaricineae</taxon>
        <taxon>Psathyrellaceae</taxon>
        <taxon>Candolleomyces</taxon>
    </lineage>
</organism>
<keyword evidence="2" id="KW-0813">Transport</keyword>
<evidence type="ECO:0000256" key="2">
    <source>
        <dbReference type="ARBA" id="ARBA00022448"/>
    </source>
</evidence>
<dbReference type="PANTHER" id="PTHR15922">
    <property type="entry name" value="NEUROBLASTOMA-AMPLIFIED SEQUENCE"/>
    <property type="match status" value="1"/>
</dbReference>
<evidence type="ECO:0000256" key="5">
    <source>
        <dbReference type="SAM" id="MobiDB-lite"/>
    </source>
</evidence>
<evidence type="ECO:0000256" key="3">
    <source>
        <dbReference type="ARBA" id="ARBA00022824"/>
    </source>
</evidence>
<dbReference type="CDD" id="cd21151">
    <property type="entry name" value="PUA_Nip7-like"/>
    <property type="match status" value="1"/>
</dbReference>
<dbReference type="GO" id="GO:0006890">
    <property type="term" value="P:retrograde vesicle-mediated transport, Golgi to endoplasmic reticulum"/>
    <property type="evidence" value="ECO:0007669"/>
    <property type="project" value="InterPro"/>
</dbReference>
<dbReference type="GO" id="GO:0003723">
    <property type="term" value="F:RNA binding"/>
    <property type="evidence" value="ECO:0007669"/>
    <property type="project" value="InterPro"/>
</dbReference>
<feature type="region of interest" description="Disordered" evidence="5">
    <location>
        <begin position="260"/>
        <end position="293"/>
    </location>
</feature>
<dbReference type="FunFam" id="2.30.130.10:FF:000002">
    <property type="entry name" value="60S ribosome subunit biogenesis protein NIP7 homolog"/>
    <property type="match status" value="1"/>
</dbReference>
<dbReference type="GO" id="GO:0000149">
    <property type="term" value="F:SNARE binding"/>
    <property type="evidence" value="ECO:0007669"/>
    <property type="project" value="TreeGrafter"/>
</dbReference>
<dbReference type="PANTHER" id="PTHR15922:SF2">
    <property type="entry name" value="NBAS SUBUNIT OF NRZ TETHERING COMPLEX"/>
    <property type="match status" value="1"/>
</dbReference>
<dbReference type="Gene3D" id="3.10.450.220">
    <property type="match status" value="1"/>
</dbReference>
<dbReference type="AlphaFoldDB" id="A0A4V1Q3R6"/>
<dbReference type="SUPFAM" id="SSF88802">
    <property type="entry name" value="Pre-PUA domain"/>
    <property type="match status" value="1"/>
</dbReference>
<feature type="region of interest" description="Disordered" evidence="5">
    <location>
        <begin position="401"/>
        <end position="420"/>
    </location>
</feature>
<comment type="subcellular location">
    <subcellularLocation>
        <location evidence="1">Endoplasmic reticulum</location>
    </subcellularLocation>
</comment>
<keyword evidence="8" id="KW-1185">Reference proteome</keyword>
<comment type="caution">
    <text evidence="7">The sequence shown here is derived from an EMBL/GenBank/DDBJ whole genome shotgun (WGS) entry which is preliminary data.</text>
</comment>
<proteinExistence type="predicted"/>
<evidence type="ECO:0000256" key="1">
    <source>
        <dbReference type="ARBA" id="ARBA00004240"/>
    </source>
</evidence>
<dbReference type="Pfam" id="PF17833">
    <property type="entry name" value="pre-PUA_NIP7"/>
    <property type="match status" value="1"/>
</dbReference>
<dbReference type="GO" id="GO:0015031">
    <property type="term" value="P:protein transport"/>
    <property type="evidence" value="ECO:0007669"/>
    <property type="project" value="UniProtKB-KW"/>
</dbReference>
<dbReference type="InterPro" id="IPR005155">
    <property type="entry name" value="UPF0113_PUA"/>
</dbReference>
<dbReference type="InterPro" id="IPR015947">
    <property type="entry name" value="PUA-like_sf"/>
</dbReference>
<name>A0A4V1Q3R6_9AGAR</name>
<dbReference type="Proteomes" id="UP000290288">
    <property type="component" value="Unassembled WGS sequence"/>
</dbReference>
<dbReference type="Pfam" id="PF03657">
    <property type="entry name" value="UPF0113"/>
    <property type="match status" value="1"/>
</dbReference>
<dbReference type="SUPFAM" id="SSF88697">
    <property type="entry name" value="PUA domain-like"/>
    <property type="match status" value="1"/>
</dbReference>
<accession>A0A4V1Q3R6</accession>
<feature type="compositionally biased region" description="Polar residues" evidence="5">
    <location>
        <begin position="1087"/>
        <end position="1100"/>
    </location>
</feature>
<dbReference type="OrthoDB" id="27490at2759"/>